<dbReference type="Gene3D" id="3.80.10.10">
    <property type="entry name" value="Ribonuclease Inhibitor"/>
    <property type="match status" value="1"/>
</dbReference>
<protein>
    <submittedName>
        <fullName evidence="1">Uncharacterized protein</fullName>
    </submittedName>
</protein>
<keyword evidence="2" id="KW-1185">Reference proteome</keyword>
<dbReference type="PANTHER" id="PTHR38926">
    <property type="entry name" value="F-BOX DOMAIN CONTAINING PROTEIN, EXPRESSED"/>
    <property type="match status" value="1"/>
</dbReference>
<dbReference type="InterPro" id="IPR032675">
    <property type="entry name" value="LRR_dom_sf"/>
</dbReference>
<dbReference type="PANTHER" id="PTHR38926:SF2">
    <property type="entry name" value="F-BOX_LRR-REPEAT PROTEIN 21-RELATED"/>
    <property type="match status" value="1"/>
</dbReference>
<accession>A0A8X8ZJM3</accession>
<reference evidence="1" key="2">
    <citation type="submission" date="2020-08" db="EMBL/GenBank/DDBJ databases">
        <title>Plant Genome Project.</title>
        <authorList>
            <person name="Zhang R.-G."/>
        </authorList>
    </citation>
    <scope>NUCLEOTIDE SEQUENCE</scope>
    <source>
        <strain evidence="1">Huo1</strain>
        <tissue evidence="1">Leaf</tissue>
    </source>
</reference>
<reference evidence="1" key="1">
    <citation type="submission" date="2018-01" db="EMBL/GenBank/DDBJ databases">
        <authorList>
            <person name="Mao J.F."/>
        </authorList>
    </citation>
    <scope>NUCLEOTIDE SEQUENCE</scope>
    <source>
        <strain evidence="1">Huo1</strain>
        <tissue evidence="1">Leaf</tissue>
    </source>
</reference>
<evidence type="ECO:0000313" key="1">
    <source>
        <dbReference type="EMBL" id="KAG6407156.1"/>
    </source>
</evidence>
<gene>
    <name evidence="1" type="ORF">SASPL_130140</name>
</gene>
<comment type="caution">
    <text evidence="1">The sequence shown here is derived from an EMBL/GenBank/DDBJ whole genome shotgun (WGS) entry which is preliminary data.</text>
</comment>
<organism evidence="1">
    <name type="scientific">Salvia splendens</name>
    <name type="common">Scarlet sage</name>
    <dbReference type="NCBI Taxonomy" id="180675"/>
    <lineage>
        <taxon>Eukaryota</taxon>
        <taxon>Viridiplantae</taxon>
        <taxon>Streptophyta</taxon>
        <taxon>Embryophyta</taxon>
        <taxon>Tracheophyta</taxon>
        <taxon>Spermatophyta</taxon>
        <taxon>Magnoliopsida</taxon>
        <taxon>eudicotyledons</taxon>
        <taxon>Gunneridae</taxon>
        <taxon>Pentapetalae</taxon>
        <taxon>asterids</taxon>
        <taxon>lamiids</taxon>
        <taxon>Lamiales</taxon>
        <taxon>Lamiaceae</taxon>
        <taxon>Nepetoideae</taxon>
        <taxon>Mentheae</taxon>
        <taxon>Salviinae</taxon>
        <taxon>Salvia</taxon>
        <taxon>Salvia subgen. Calosphace</taxon>
        <taxon>core Calosphace</taxon>
    </lineage>
</organism>
<dbReference type="AlphaFoldDB" id="A0A8X8ZJM3"/>
<dbReference type="Proteomes" id="UP000298416">
    <property type="component" value="Unassembled WGS sequence"/>
</dbReference>
<sequence length="114" mass="12472">MTLVYCNPTSKALAEAIKKLPLLEELHLIISTTMDPIDCETIGISCPMLASFTCTSCWCLDVEFSCQAVAIGNRLSEYFQSGKEGLDPILKGCLHLEVVILFCKGIQAKDVLSK</sequence>
<name>A0A8X8ZJM3_SALSN</name>
<evidence type="ECO:0000313" key="2">
    <source>
        <dbReference type="Proteomes" id="UP000298416"/>
    </source>
</evidence>
<proteinExistence type="predicted"/>
<dbReference type="EMBL" id="PNBA02000011">
    <property type="protein sequence ID" value="KAG6407156.1"/>
    <property type="molecule type" value="Genomic_DNA"/>
</dbReference>